<keyword evidence="2 4" id="KW-0732">Signal</keyword>
<feature type="compositionally biased region" description="Basic and acidic residues" evidence="3">
    <location>
        <begin position="166"/>
        <end position="191"/>
    </location>
</feature>
<proteinExistence type="inferred from homology"/>
<dbReference type="PANTHER" id="PTHR35089">
    <property type="entry name" value="CHAPERONE PROTEIN SKP"/>
    <property type="match status" value="1"/>
</dbReference>
<dbReference type="Pfam" id="PF03938">
    <property type="entry name" value="OmpH"/>
    <property type="match status" value="1"/>
</dbReference>
<evidence type="ECO:0000313" key="5">
    <source>
        <dbReference type="EMBL" id="HJA79585.1"/>
    </source>
</evidence>
<dbReference type="GO" id="GO:0050821">
    <property type="term" value="P:protein stabilization"/>
    <property type="evidence" value="ECO:0007669"/>
    <property type="project" value="TreeGrafter"/>
</dbReference>
<dbReference type="InterPro" id="IPR005632">
    <property type="entry name" value="Chaperone_Skp"/>
</dbReference>
<dbReference type="PANTHER" id="PTHR35089:SF1">
    <property type="entry name" value="CHAPERONE PROTEIN SKP"/>
    <property type="match status" value="1"/>
</dbReference>
<dbReference type="GO" id="GO:0051082">
    <property type="term" value="F:unfolded protein binding"/>
    <property type="evidence" value="ECO:0007669"/>
    <property type="project" value="InterPro"/>
</dbReference>
<name>A0A9D2HP27_9BACT</name>
<organism evidence="5 6">
    <name type="scientific">Candidatus Desulfovibrio intestinavium</name>
    <dbReference type="NCBI Taxonomy" id="2838534"/>
    <lineage>
        <taxon>Bacteria</taxon>
        <taxon>Pseudomonadati</taxon>
        <taxon>Thermodesulfobacteriota</taxon>
        <taxon>Desulfovibrionia</taxon>
        <taxon>Desulfovibrionales</taxon>
        <taxon>Desulfovibrionaceae</taxon>
        <taxon>Desulfovibrio</taxon>
    </lineage>
</organism>
<dbReference type="Proteomes" id="UP000823821">
    <property type="component" value="Unassembled WGS sequence"/>
</dbReference>
<comment type="similarity">
    <text evidence="1">Belongs to the Skp family.</text>
</comment>
<evidence type="ECO:0000256" key="2">
    <source>
        <dbReference type="ARBA" id="ARBA00022729"/>
    </source>
</evidence>
<dbReference type="SMART" id="SM00935">
    <property type="entry name" value="OmpH"/>
    <property type="match status" value="1"/>
</dbReference>
<evidence type="ECO:0000313" key="6">
    <source>
        <dbReference type="Proteomes" id="UP000823821"/>
    </source>
</evidence>
<evidence type="ECO:0000256" key="3">
    <source>
        <dbReference type="SAM" id="MobiDB-lite"/>
    </source>
</evidence>
<reference evidence="5" key="2">
    <citation type="submission" date="2021-04" db="EMBL/GenBank/DDBJ databases">
        <authorList>
            <person name="Gilroy R."/>
        </authorList>
    </citation>
    <scope>NUCLEOTIDE SEQUENCE</scope>
    <source>
        <strain evidence="5">5032</strain>
    </source>
</reference>
<dbReference type="AlphaFoldDB" id="A0A9D2HP27"/>
<evidence type="ECO:0000256" key="1">
    <source>
        <dbReference type="ARBA" id="ARBA00009091"/>
    </source>
</evidence>
<dbReference type="InterPro" id="IPR024930">
    <property type="entry name" value="Skp_dom_sf"/>
</dbReference>
<protein>
    <submittedName>
        <fullName evidence="5">OmpH family outer membrane protein</fullName>
    </submittedName>
</protein>
<accession>A0A9D2HP27</accession>
<sequence>MRIRFLALPLLLLSLLCAACQQGEEKASGANFAVVDIVRVMRDSEPGKAGIKYLESLQADIQKQLDDIQAGLEKDPDNEDLQKQLQTVYMNAQQQMGEEQQNVLSQLQNVTKRVMDDFRKAKGYDLLFSAETLSSYDEKLDVTNALLEEMNKQKVTFVPLDNPADEAPKADAPADKKADAPADTKTEAPKQ</sequence>
<reference evidence="5" key="1">
    <citation type="journal article" date="2021" name="PeerJ">
        <title>Extensive microbial diversity within the chicken gut microbiome revealed by metagenomics and culture.</title>
        <authorList>
            <person name="Gilroy R."/>
            <person name="Ravi A."/>
            <person name="Getino M."/>
            <person name="Pursley I."/>
            <person name="Horton D.L."/>
            <person name="Alikhan N.F."/>
            <person name="Baker D."/>
            <person name="Gharbi K."/>
            <person name="Hall N."/>
            <person name="Watson M."/>
            <person name="Adriaenssens E.M."/>
            <person name="Foster-Nyarko E."/>
            <person name="Jarju S."/>
            <person name="Secka A."/>
            <person name="Antonio M."/>
            <person name="Oren A."/>
            <person name="Chaudhuri R.R."/>
            <person name="La Ragione R."/>
            <person name="Hildebrand F."/>
            <person name="Pallen M.J."/>
        </authorList>
    </citation>
    <scope>NUCLEOTIDE SEQUENCE</scope>
    <source>
        <strain evidence="5">5032</strain>
    </source>
</reference>
<dbReference type="SUPFAM" id="SSF111384">
    <property type="entry name" value="OmpH-like"/>
    <property type="match status" value="1"/>
</dbReference>
<feature type="signal peptide" evidence="4">
    <location>
        <begin position="1"/>
        <end position="19"/>
    </location>
</feature>
<dbReference type="EMBL" id="DWZD01000046">
    <property type="protein sequence ID" value="HJA79585.1"/>
    <property type="molecule type" value="Genomic_DNA"/>
</dbReference>
<feature type="region of interest" description="Disordered" evidence="3">
    <location>
        <begin position="157"/>
        <end position="191"/>
    </location>
</feature>
<gene>
    <name evidence="5" type="ORF">H9784_08500</name>
</gene>
<feature type="chain" id="PRO_5038561459" evidence="4">
    <location>
        <begin position="20"/>
        <end position="191"/>
    </location>
</feature>
<dbReference type="Gene3D" id="3.30.910.20">
    <property type="entry name" value="Skp domain"/>
    <property type="match status" value="1"/>
</dbReference>
<evidence type="ECO:0000256" key="4">
    <source>
        <dbReference type="SAM" id="SignalP"/>
    </source>
</evidence>
<comment type="caution">
    <text evidence="5">The sequence shown here is derived from an EMBL/GenBank/DDBJ whole genome shotgun (WGS) entry which is preliminary data.</text>
</comment>
<dbReference type="GO" id="GO:0005829">
    <property type="term" value="C:cytosol"/>
    <property type="evidence" value="ECO:0007669"/>
    <property type="project" value="TreeGrafter"/>
</dbReference>